<feature type="signal peptide" evidence="1">
    <location>
        <begin position="1"/>
        <end position="19"/>
    </location>
</feature>
<dbReference type="Proteomes" id="UP000662618">
    <property type="component" value="Unassembled WGS sequence"/>
</dbReference>
<evidence type="ECO:0000256" key="1">
    <source>
        <dbReference type="SAM" id="SignalP"/>
    </source>
</evidence>
<keyword evidence="3" id="KW-1185">Reference proteome</keyword>
<evidence type="ECO:0000313" key="2">
    <source>
        <dbReference type="EMBL" id="CAD7816144.1"/>
    </source>
</evidence>
<protein>
    <recommendedName>
        <fullName evidence="4">C1q domain-containing protein</fullName>
    </recommendedName>
</protein>
<evidence type="ECO:0000313" key="3">
    <source>
        <dbReference type="Proteomes" id="UP000662618"/>
    </source>
</evidence>
<gene>
    <name evidence="2" type="ORF">CHRY9390_03109</name>
</gene>
<proteinExistence type="predicted"/>
<name>A0A9N8MJM8_9FLAO</name>
<accession>A0A9N8MJM8</accession>
<dbReference type="EMBL" id="CAJIMS010000001">
    <property type="protein sequence ID" value="CAD7816144.1"/>
    <property type="molecule type" value="Genomic_DNA"/>
</dbReference>
<comment type="caution">
    <text evidence="2">The sequence shown here is derived from an EMBL/GenBank/DDBJ whole genome shotgun (WGS) entry which is preliminary data.</text>
</comment>
<dbReference type="AlphaFoldDB" id="A0A9N8MJM8"/>
<organism evidence="2 3">
    <name type="scientific">Chryseobacterium aquaeductus</name>
    <dbReference type="NCBI Taxonomy" id="2675056"/>
    <lineage>
        <taxon>Bacteria</taxon>
        <taxon>Pseudomonadati</taxon>
        <taxon>Bacteroidota</taxon>
        <taxon>Flavobacteriia</taxon>
        <taxon>Flavobacteriales</taxon>
        <taxon>Weeksellaceae</taxon>
        <taxon>Chryseobacterium group</taxon>
        <taxon>Chryseobacterium</taxon>
    </lineage>
</organism>
<evidence type="ECO:0008006" key="4">
    <source>
        <dbReference type="Google" id="ProtNLM"/>
    </source>
</evidence>
<keyword evidence="1" id="KW-0732">Signal</keyword>
<feature type="chain" id="PRO_5040373592" description="C1q domain-containing protein" evidence="1">
    <location>
        <begin position="20"/>
        <end position="266"/>
    </location>
</feature>
<reference evidence="2" key="1">
    <citation type="submission" date="2020-12" db="EMBL/GenBank/DDBJ databases">
        <authorList>
            <person name="Rodrigo-Torres L."/>
            <person name="Arahal R. D."/>
            <person name="Lucena T."/>
        </authorList>
    </citation>
    <scope>NUCLEOTIDE SEQUENCE</scope>
    <source>
        <strain evidence="2">CECT 9390</strain>
    </source>
</reference>
<sequence>MKKLLVLFKIFLGSSFIIGQVGIGTTTPSTTTALDIFATDKGILLPQYTLTVLNNNTSPINNPVVGALIYNTGGTFSKGYYFWNGTNWTKLIVDAEFNQVMKLTYITAASPAILIPDGTTNNTIGDFTVDSNRIVGASESAAGTITLPTGKYRIEYFIDAIRPTSTNSGGALVTGGENFHFFAYSSYIANTTGAALTTVLNDNNLTSYGGGSWISVKFTFYFEVTTPTQSIRLGLRHGTQSSTTLATEVNLGRGSHFVITKFYEGN</sequence>
<dbReference type="RefSeq" id="WP_162089304.1">
    <property type="nucleotide sequence ID" value="NZ_CAJIMS010000001.1"/>
</dbReference>